<proteinExistence type="predicted"/>
<sequence length="453" mass="50921">MLRPMGLDLTFEFSESGGKAGPSAAQPPAVTQVRLRREWIRYQDSEGKDVILDFARRRLIEVDEAARTYVDESLYPIVGFRHMELPNRDHIHSVITAGGGDASDFAPIMTEHHLSVLDPERKRTIDGVKPTGLGGRLRSVFSKPARSDITVESTQGHTVFSIAEGRRLFAYSEGGKSVEPDIARRFVQFLRYRFYGHPLILERLASEGSIPREIRQDACHPQGMPYSTVTLRLKAVDAVPETVMSLDGYRRVMTPRESPEIDSALERVTLGEVPNPEEVMARRMAEAEESAEAGRRLEMVLTLFELSLETGDKLPGFGEAIQRDPDVQVRRLVDALTRQPNNEAEARAQAATYVELREPAGRKAHVLGTFEATTRRLLRELDEARALLLKAIEGNPFLAGAYKDLGDLYLGGYEARLAWLCWEAARRLAPELSLVNDIRAWEERLATEHPEYF</sequence>
<accession>A0ABT3ZYL6</accession>
<dbReference type="RefSeq" id="WP_267533100.1">
    <property type="nucleotide sequence ID" value="NZ_JAPNKA010000001.1"/>
</dbReference>
<protein>
    <recommendedName>
        <fullName evidence="3">Tetratricopeptide repeat protein</fullName>
    </recommendedName>
</protein>
<dbReference type="Proteomes" id="UP001207654">
    <property type="component" value="Unassembled WGS sequence"/>
</dbReference>
<comment type="caution">
    <text evidence="1">The sequence shown here is derived from an EMBL/GenBank/DDBJ whole genome shotgun (WGS) entry which is preliminary data.</text>
</comment>
<dbReference type="InterPro" id="IPR011990">
    <property type="entry name" value="TPR-like_helical_dom_sf"/>
</dbReference>
<keyword evidence="2" id="KW-1185">Reference proteome</keyword>
<dbReference type="SUPFAM" id="SSF48452">
    <property type="entry name" value="TPR-like"/>
    <property type="match status" value="1"/>
</dbReference>
<evidence type="ECO:0000313" key="1">
    <source>
        <dbReference type="EMBL" id="MCY1074119.1"/>
    </source>
</evidence>
<organism evidence="1 2">
    <name type="scientific">Archangium lansingense</name>
    <dbReference type="NCBI Taxonomy" id="2995310"/>
    <lineage>
        <taxon>Bacteria</taxon>
        <taxon>Pseudomonadati</taxon>
        <taxon>Myxococcota</taxon>
        <taxon>Myxococcia</taxon>
        <taxon>Myxococcales</taxon>
        <taxon>Cystobacterineae</taxon>
        <taxon>Archangiaceae</taxon>
        <taxon>Archangium</taxon>
    </lineage>
</organism>
<dbReference type="EMBL" id="JAPNKA010000001">
    <property type="protein sequence ID" value="MCY1074119.1"/>
    <property type="molecule type" value="Genomic_DNA"/>
</dbReference>
<reference evidence="1 2" key="1">
    <citation type="submission" date="2022-11" db="EMBL/GenBank/DDBJ databases">
        <title>Minimal conservation of predation-associated metabolite biosynthetic gene clusters underscores biosynthetic potential of Myxococcota including descriptions for ten novel species: Archangium lansinium sp. nov., Myxococcus landrumus sp. nov., Nannocystis bai.</title>
        <authorList>
            <person name="Ahearne A."/>
            <person name="Stevens C."/>
            <person name="Phillips K."/>
        </authorList>
    </citation>
    <scope>NUCLEOTIDE SEQUENCE [LARGE SCALE GENOMIC DNA]</scope>
    <source>
        <strain evidence="1 2">MIWBW</strain>
    </source>
</reference>
<evidence type="ECO:0008006" key="3">
    <source>
        <dbReference type="Google" id="ProtNLM"/>
    </source>
</evidence>
<evidence type="ECO:0000313" key="2">
    <source>
        <dbReference type="Proteomes" id="UP001207654"/>
    </source>
</evidence>
<name>A0ABT3ZYL6_9BACT</name>
<gene>
    <name evidence="1" type="ORF">OV287_06445</name>
</gene>